<dbReference type="GO" id="GO:0003723">
    <property type="term" value="F:RNA binding"/>
    <property type="evidence" value="ECO:0007669"/>
    <property type="project" value="UniProtKB-UniRule"/>
</dbReference>
<evidence type="ECO:0000259" key="5">
    <source>
        <dbReference type="PROSITE" id="PS50102"/>
    </source>
</evidence>
<dbReference type="Gene3D" id="3.30.70.330">
    <property type="match status" value="3"/>
</dbReference>
<dbReference type="OrthoDB" id="8123449at2759"/>
<accession>A0A2A3E7A2</accession>
<dbReference type="Pfam" id="PF15519">
    <property type="entry name" value="RBM39linker"/>
    <property type="match status" value="1"/>
</dbReference>
<evidence type="ECO:0000256" key="1">
    <source>
        <dbReference type="ARBA" id="ARBA00022553"/>
    </source>
</evidence>
<evidence type="ECO:0000313" key="6">
    <source>
        <dbReference type="EMBL" id="PBC27643.1"/>
    </source>
</evidence>
<name>A0A2A3E7A2_APICC</name>
<dbReference type="CDD" id="cd12284">
    <property type="entry name" value="RRM2_RBM23_RBM39"/>
    <property type="match status" value="1"/>
</dbReference>
<dbReference type="FunFam" id="3.30.70.330:FF:000080">
    <property type="entry name" value="RNA-binding protein 39 isoform X1"/>
    <property type="match status" value="1"/>
</dbReference>
<dbReference type="PROSITE" id="PS50102">
    <property type="entry name" value="RRM"/>
    <property type="match status" value="2"/>
</dbReference>
<dbReference type="STRING" id="94128.A0A2A3E7A2"/>
<dbReference type="CDD" id="cd12285">
    <property type="entry name" value="RRM3_RBM39_like"/>
    <property type="match status" value="1"/>
</dbReference>
<feature type="domain" description="RRM" evidence="5">
    <location>
        <begin position="213"/>
        <end position="290"/>
    </location>
</feature>
<sequence length="556" mass="62264">MLVIFIIPKVRPEDERASIVLVPVLDHEIVERKIVAIAIEIETEKEIVIGIEIAIAIVIVDVDQDQEIGETAIETETIVTEIGIVGIEIEIETEEENDLSHQLHFLEQDYHLEKVSVLLAWFKWVILISQIKPSNTSAKTFNFNFKSQENSQNTFVHWISVHLLLIQWVQKDPRIRQTEGLKNVNEHNLNINLYPQQFQDRNDELTPEERDARTVFCMQLSQRIRARDLEEFFSSVGKVQDVRLITCNKTRRFKGIAYVEFKDPESVTLALGLSGQKLLGVPIVVQHTQAEKNRMGNSMPNLMPKGQTGPMRLYVGSLHFNITEDMLRGIFEPFGKIDNIQLIMDPETGRSKGYGFLTFRNADDAKKALEQLNGFELAGRPMKVGNVTERTDLIQGPSLLDTDELDRSGIELGATGRLQLMFKLAEGTGLEIPPAAANALNMAPVMSTPQPPPQVAPPIATQCFMLSNMFDPQNETNPNWAKEIRDDVIEECNKHGGVLHVYVDQASPQGNVYVKCPSIGTAVAAVNSLHGRWFAGRVITAAYVPVVLQNNSDASA</sequence>
<dbReference type="InterPro" id="IPR035979">
    <property type="entry name" value="RBD_domain_sf"/>
</dbReference>
<keyword evidence="7" id="KW-1185">Reference proteome</keyword>
<evidence type="ECO:0000256" key="3">
    <source>
        <dbReference type="ARBA" id="ARBA00022884"/>
    </source>
</evidence>
<dbReference type="NCBIfam" id="TIGR01622">
    <property type="entry name" value="SF-CC1"/>
    <property type="match status" value="1"/>
</dbReference>
<keyword evidence="1" id="KW-0597">Phosphoprotein</keyword>
<dbReference type="AlphaFoldDB" id="A0A2A3E7A2"/>
<dbReference type="GO" id="GO:0006397">
    <property type="term" value="P:mRNA processing"/>
    <property type="evidence" value="ECO:0007669"/>
    <property type="project" value="InterPro"/>
</dbReference>
<dbReference type="InterPro" id="IPR006509">
    <property type="entry name" value="RBM39_SF"/>
</dbReference>
<keyword evidence="2" id="KW-0677">Repeat</keyword>
<feature type="domain" description="RRM" evidence="5">
    <location>
        <begin position="311"/>
        <end position="389"/>
    </location>
</feature>
<dbReference type="PANTHER" id="PTHR48036">
    <property type="entry name" value="SPLICING FACTOR (PAD-1), PUTATIVE (AFU_ORTHOLOGUE AFUA_1G15810)-RELATED"/>
    <property type="match status" value="1"/>
</dbReference>
<dbReference type="FunFam" id="3.30.70.330:FF:000135">
    <property type="entry name" value="RNA-binding protein 39 isoform X2"/>
    <property type="match status" value="1"/>
</dbReference>
<gene>
    <name evidence="6" type="ORF">APICC_09411</name>
</gene>
<dbReference type="SUPFAM" id="SSF54928">
    <property type="entry name" value="RNA-binding domain, RBD"/>
    <property type="match status" value="2"/>
</dbReference>
<reference evidence="6 7" key="1">
    <citation type="submission" date="2014-07" db="EMBL/GenBank/DDBJ databases">
        <title>Genomic and transcriptomic analysis on Apis cerana provide comprehensive insights into honey bee biology.</title>
        <authorList>
            <person name="Diao Q."/>
            <person name="Sun L."/>
            <person name="Zheng H."/>
            <person name="Zheng H."/>
            <person name="Xu S."/>
            <person name="Wang S."/>
            <person name="Zeng Z."/>
            <person name="Hu F."/>
            <person name="Su S."/>
            <person name="Wu J."/>
        </authorList>
    </citation>
    <scope>NUCLEOTIDE SEQUENCE [LARGE SCALE GENOMIC DNA]</scope>
    <source>
        <tissue evidence="6">Pupae without intestine</tissue>
    </source>
</reference>
<evidence type="ECO:0000256" key="2">
    <source>
        <dbReference type="ARBA" id="ARBA00022737"/>
    </source>
</evidence>
<evidence type="ECO:0000256" key="4">
    <source>
        <dbReference type="PROSITE-ProRule" id="PRU00176"/>
    </source>
</evidence>
<organism evidence="6 7">
    <name type="scientific">Apis cerana cerana</name>
    <name type="common">Oriental honeybee</name>
    <dbReference type="NCBI Taxonomy" id="94128"/>
    <lineage>
        <taxon>Eukaryota</taxon>
        <taxon>Metazoa</taxon>
        <taxon>Ecdysozoa</taxon>
        <taxon>Arthropoda</taxon>
        <taxon>Hexapoda</taxon>
        <taxon>Insecta</taxon>
        <taxon>Pterygota</taxon>
        <taxon>Neoptera</taxon>
        <taxon>Endopterygota</taxon>
        <taxon>Hymenoptera</taxon>
        <taxon>Apocrita</taxon>
        <taxon>Aculeata</taxon>
        <taxon>Apoidea</taxon>
        <taxon>Anthophila</taxon>
        <taxon>Apidae</taxon>
        <taxon>Apis</taxon>
    </lineage>
</organism>
<dbReference type="SMART" id="SM00360">
    <property type="entry name" value="RRM"/>
    <property type="match status" value="3"/>
</dbReference>
<dbReference type="InterPro" id="IPR012677">
    <property type="entry name" value="Nucleotide-bd_a/b_plait_sf"/>
</dbReference>
<dbReference type="EMBL" id="KZ288345">
    <property type="protein sequence ID" value="PBC27643.1"/>
    <property type="molecule type" value="Genomic_DNA"/>
</dbReference>
<dbReference type="Pfam" id="PF00076">
    <property type="entry name" value="RRM_1"/>
    <property type="match status" value="2"/>
</dbReference>
<dbReference type="InterPro" id="IPR029123">
    <property type="entry name" value="RBM39_linker"/>
</dbReference>
<protein>
    <submittedName>
        <fullName evidence="6">RNA-binding protein</fullName>
    </submittedName>
</protein>
<keyword evidence="3 4" id="KW-0694">RNA-binding</keyword>
<dbReference type="Proteomes" id="UP000242457">
    <property type="component" value="Unassembled WGS sequence"/>
</dbReference>
<dbReference type="CDD" id="cd12283">
    <property type="entry name" value="RRM1_RBM39_like"/>
    <property type="match status" value="1"/>
</dbReference>
<dbReference type="GO" id="GO:0005634">
    <property type="term" value="C:nucleus"/>
    <property type="evidence" value="ECO:0007669"/>
    <property type="project" value="InterPro"/>
</dbReference>
<proteinExistence type="predicted"/>
<dbReference type="InterPro" id="IPR000504">
    <property type="entry name" value="RRM_dom"/>
</dbReference>
<evidence type="ECO:0000313" key="7">
    <source>
        <dbReference type="Proteomes" id="UP000242457"/>
    </source>
</evidence>